<feature type="region of interest" description="Disordered" evidence="1">
    <location>
        <begin position="1225"/>
        <end position="1276"/>
    </location>
</feature>
<feature type="compositionally biased region" description="Polar residues" evidence="1">
    <location>
        <begin position="757"/>
        <end position="772"/>
    </location>
</feature>
<feature type="region of interest" description="Disordered" evidence="1">
    <location>
        <begin position="392"/>
        <end position="442"/>
    </location>
</feature>
<feature type="region of interest" description="Disordered" evidence="1">
    <location>
        <begin position="651"/>
        <end position="678"/>
    </location>
</feature>
<gene>
    <name evidence="2" type="ORF">MGG_08920</name>
</gene>
<reference key="2">
    <citation type="submission" date="2011-05" db="EMBL/GenBank/DDBJ databases">
        <title>The Genome Sequence of Magnaporthe oryzae 70-15.</title>
        <authorList>
            <consortium name="The Broad Institute Genome Sequencing Platform"/>
            <person name="Ma L.-J."/>
            <person name="Dead R."/>
            <person name="Young S.K."/>
            <person name="Zeng Q."/>
            <person name="Gargeya S."/>
            <person name="Fitzgerald M."/>
            <person name="Haas B."/>
            <person name="Abouelleil A."/>
            <person name="Alvarado L."/>
            <person name="Arachchi H.M."/>
            <person name="Berlin A."/>
            <person name="Brown A."/>
            <person name="Chapman S.B."/>
            <person name="Chen Z."/>
            <person name="Dunbar C."/>
            <person name="Freedman E."/>
            <person name="Gearin G."/>
            <person name="Gellesch M."/>
            <person name="Goldberg J."/>
            <person name="Griggs A."/>
            <person name="Gujja S."/>
            <person name="Heiman D."/>
            <person name="Howarth C."/>
            <person name="Larson L."/>
            <person name="Lui A."/>
            <person name="MacDonald P.J.P."/>
            <person name="Mehta T."/>
            <person name="Montmayeur A."/>
            <person name="Murphy C."/>
            <person name="Neiman D."/>
            <person name="Pearson M."/>
            <person name="Priest M."/>
            <person name="Roberts A."/>
            <person name="Saif S."/>
            <person name="Shea T."/>
            <person name="Shenoy N."/>
            <person name="Sisk P."/>
            <person name="Stolte C."/>
            <person name="Sykes S."/>
            <person name="Yandava C."/>
            <person name="Wortman J."/>
            <person name="Nusbaum C."/>
            <person name="Birren B."/>
        </authorList>
    </citation>
    <scope>NUCLEOTIDE SEQUENCE</scope>
    <source>
        <strain>70-15</strain>
    </source>
</reference>
<feature type="region of interest" description="Disordered" evidence="1">
    <location>
        <begin position="730"/>
        <end position="789"/>
    </location>
</feature>
<dbReference type="EMBL" id="CM001232">
    <property type="protein sequence ID" value="EHA54142.1"/>
    <property type="molecule type" value="Genomic_DNA"/>
</dbReference>
<feature type="compositionally biased region" description="Basic and acidic residues" evidence="1">
    <location>
        <begin position="182"/>
        <end position="194"/>
    </location>
</feature>
<feature type="compositionally biased region" description="Basic and acidic residues" evidence="1">
    <location>
        <begin position="1097"/>
        <end position="1112"/>
    </location>
</feature>
<dbReference type="InParanoid" id="G4MVN3"/>
<protein>
    <submittedName>
        <fullName evidence="2">Uncharacterized protein</fullName>
    </submittedName>
</protein>
<dbReference type="VEuPathDB" id="FungiDB:MGG_08920"/>
<dbReference type="KEGG" id="mgr:MGG_08920"/>
<feature type="region of interest" description="Disordered" evidence="1">
    <location>
        <begin position="1"/>
        <end position="166"/>
    </location>
</feature>
<keyword evidence="3" id="KW-1185">Reference proteome</keyword>
<dbReference type="Proteomes" id="UP000009058">
    <property type="component" value="Chromosome 2"/>
</dbReference>
<dbReference type="GeneID" id="2679906"/>
<feature type="compositionally biased region" description="Basic and acidic residues" evidence="1">
    <location>
        <begin position="773"/>
        <end position="789"/>
    </location>
</feature>
<dbReference type="OrthoDB" id="5288142at2759"/>
<feature type="region of interest" description="Disordered" evidence="1">
    <location>
        <begin position="1097"/>
        <end position="1124"/>
    </location>
</feature>
<evidence type="ECO:0000313" key="3">
    <source>
        <dbReference type="Proteomes" id="UP000009058"/>
    </source>
</evidence>
<evidence type="ECO:0000256" key="1">
    <source>
        <dbReference type="SAM" id="MobiDB-lite"/>
    </source>
</evidence>
<feature type="region of interest" description="Disordered" evidence="1">
    <location>
        <begin position="220"/>
        <end position="272"/>
    </location>
</feature>
<name>G4MVN3_PYRO7</name>
<feature type="region of interest" description="Disordered" evidence="1">
    <location>
        <begin position="523"/>
        <end position="619"/>
    </location>
</feature>
<feature type="region of interest" description="Disordered" evidence="1">
    <location>
        <begin position="868"/>
        <end position="984"/>
    </location>
</feature>
<feature type="compositionally biased region" description="Basic and acidic residues" evidence="1">
    <location>
        <begin position="937"/>
        <end position="949"/>
    </location>
</feature>
<evidence type="ECO:0000313" key="2">
    <source>
        <dbReference type="EMBL" id="EHA54142.1"/>
    </source>
</evidence>
<feature type="compositionally biased region" description="Polar residues" evidence="1">
    <location>
        <begin position="143"/>
        <end position="166"/>
    </location>
</feature>
<feature type="compositionally biased region" description="Polar residues" evidence="1">
    <location>
        <begin position="920"/>
        <end position="929"/>
    </location>
</feature>
<dbReference type="RefSeq" id="XP_003713949.1">
    <property type="nucleotide sequence ID" value="XM_003713901.1"/>
</dbReference>
<feature type="compositionally biased region" description="Low complexity" evidence="1">
    <location>
        <begin position="220"/>
        <end position="240"/>
    </location>
</feature>
<dbReference type="eggNOG" id="ENOG502SA0I">
    <property type="taxonomic scope" value="Eukaryota"/>
</dbReference>
<dbReference type="STRING" id="242507.G4MVN3"/>
<proteinExistence type="predicted"/>
<feature type="compositionally biased region" description="Polar residues" evidence="1">
    <location>
        <begin position="89"/>
        <end position="104"/>
    </location>
</feature>
<feature type="compositionally biased region" description="Basic and acidic residues" evidence="1">
    <location>
        <begin position="1182"/>
        <end position="1203"/>
    </location>
</feature>
<dbReference type="OMA" id="DGAHCET"/>
<organism evidence="2 3">
    <name type="scientific">Pyricularia oryzae (strain 70-15 / ATCC MYA-4617 / FGSC 8958)</name>
    <name type="common">Rice blast fungus</name>
    <name type="synonym">Magnaporthe oryzae</name>
    <dbReference type="NCBI Taxonomy" id="242507"/>
    <lineage>
        <taxon>Eukaryota</taxon>
        <taxon>Fungi</taxon>
        <taxon>Dikarya</taxon>
        <taxon>Ascomycota</taxon>
        <taxon>Pezizomycotina</taxon>
        <taxon>Sordariomycetes</taxon>
        <taxon>Sordariomycetidae</taxon>
        <taxon>Magnaporthales</taxon>
        <taxon>Pyriculariaceae</taxon>
        <taxon>Pyricularia</taxon>
    </lineage>
</organism>
<feature type="compositionally biased region" description="Low complexity" evidence="1">
    <location>
        <begin position="62"/>
        <end position="88"/>
    </location>
</feature>
<accession>G4MVN3</accession>
<feature type="region of interest" description="Disordered" evidence="1">
    <location>
        <begin position="182"/>
        <end position="205"/>
    </location>
</feature>
<feature type="compositionally biased region" description="Acidic residues" evidence="1">
    <location>
        <begin position="1172"/>
        <end position="1181"/>
    </location>
</feature>
<dbReference type="HOGENOM" id="CLU_001373_1_1_1"/>
<sequence length="1470" mass="157293">MSEAADKGKTAFSPSHGASENNNAGTDTPTPAAQLTTPTPPTRATMSPIDGASPSAPPPAPLLESSDANRGYDNNNNNNHQNNNNNNHDLFSSPNSASTATPHSAFSPVLASPSPGTCTSPEADLNLQPAPKSATVEPGKASTIASLSSPVETPLASTSSGIEGSASNNAGLINAGAASVTDSREDLQSPKEGCRSATVSAGEKSETICKSNLENQVVNSGITTTTTTTTTNGSGSVTSSPTRMRILRPKASRPQLPNLPSDLHSLHSSETPRSAVALSRASSIRSVCSNAPLQHPTPELNAKSGAYTGNVAALEATAERFSMTSSIEDAIRDAHTQLKRRDSQRSMILASQLQHNSDNFDNTSVISDAPLPPFSRHLSIASLNSAARSGGYSPSGYVMSPTHSLSRTRLRSASKASSTGPPSSVIGDVIPEDGSPVLSNDDSLIPPLPISRHGPGKSSVRSVVSAKKLSLAEIAENEPPTTLAHYALNEADQLLSPVISEGALQDSTIRPTPAQLAQMGLDQKTPNANGHWDDTPNAETWSRRPRLDTEDSNGEVDASRQQGYFPQDAYEESQGHYRAQSELSGQGSENDHIDDAFGDFDGVHCDPNQLDFDGPFQNQLGEHDYQQQQRQHEQLLSQPHDAFTQNPEDMQYGQAQAPRPQPRRPLERPQSYFDPSTGKDMLYYPAPVPAMLNLPPKLSKKPKTAVRNARYSKVLETMAQEGRASRIWLADPNAGGEFGNEFMDEPRQSVSHDAPEPSQNTSTGQGSASPTKSEFHAPELRRPAKLRDADKRMSRLSLMPSDLPPQVRASAFFDSPSTVPRIELKGGSAMATLDSILDASAKAPVSAFTDHTFAGTLGEEVYGAEKKKKKKKHKAQKLSVASIDHKRDSVSTVREAKERSSFLGIITGGKSRTSHDGSDRNSAMASSKGSIRGDGASAKRGEIEGREGEVMSPTTEMVAPGQDEQESSSGEEDDEDDDDEEDDEVYHGAPTTLLAELQLRKHQQKMRTRPINKAHPNGLHTTLLELDAVAEVERKNRLGKRVNLAWEDPTLAHADLSDDEDVPLAMLQAIRGNPVGDISAAVVDVNRPLGLMERREMEDNEPLSRRRDRIQGREAMQPTSVYLNPVSQTRASQLTLAPAIAGVNAHLRQSQANLAPLAPPVTHTGGPSQSGPDDEEDEDEPLGDRMRRLKARDDKGPRDDKESALPVARPVSAAFTVEMMSQLGVGQTEPDAQSSKSPKGKAEPAPEEEETLGQRRRRLQAEREAREREMNVNAGALHALTGGAGLGARTLEPSNAPAYNRLTKKISMADVLAAHPVSDAKGHMDPREAERLRFQAEAERAAREHEAKMRSLRAQQSLSQLSGVGDNPRGVGVPTSIGIGAQRQASGFQGGRFNDGAGGGTALPIGAAQDGPGHGSWGKPLHQGGRTSVYGNGFPGGQHYAQPAYGYAQPYGQMMGVQQDMVEKWRQGIL</sequence>
<reference evidence="2 3" key="1">
    <citation type="journal article" date="2005" name="Nature">
        <title>The genome sequence of the rice blast fungus Magnaporthe grisea.</title>
        <authorList>
            <person name="Dean R.A."/>
            <person name="Talbot N.J."/>
            <person name="Ebbole D.J."/>
            <person name="Farman M.L."/>
            <person name="Mitchell T.K."/>
            <person name="Orbach M.J."/>
            <person name="Thon M."/>
            <person name="Kulkarni R."/>
            <person name="Xu J.R."/>
            <person name="Pan H."/>
            <person name="Read N.D."/>
            <person name="Lee Y.H."/>
            <person name="Carbone I."/>
            <person name="Brown D."/>
            <person name="Oh Y.Y."/>
            <person name="Donofrio N."/>
            <person name="Jeong J.S."/>
            <person name="Soanes D.M."/>
            <person name="Djonovic S."/>
            <person name="Kolomiets E."/>
            <person name="Rehmeyer C."/>
            <person name="Li W."/>
            <person name="Harding M."/>
            <person name="Kim S."/>
            <person name="Lebrun M.H."/>
            <person name="Bohnert H."/>
            <person name="Coughlan S."/>
            <person name="Butler J."/>
            <person name="Calvo S."/>
            <person name="Ma L.J."/>
            <person name="Nicol R."/>
            <person name="Purcell S."/>
            <person name="Nusbaum C."/>
            <person name="Galagan J.E."/>
            <person name="Birren B.W."/>
        </authorList>
    </citation>
    <scope>NUCLEOTIDE SEQUENCE [LARGE SCALE GENOMIC DNA]</scope>
    <source>
        <strain evidence="3">70-15 / ATCC MYA-4617 / FGSC 8958</strain>
    </source>
</reference>
<feature type="compositionally biased region" description="Basic and acidic residues" evidence="1">
    <location>
        <begin position="883"/>
        <end position="900"/>
    </location>
</feature>
<feature type="compositionally biased region" description="Low complexity" evidence="1">
    <location>
        <begin position="26"/>
        <end position="54"/>
    </location>
</feature>
<feature type="region of interest" description="Disordered" evidence="1">
    <location>
        <begin position="1156"/>
        <end position="1209"/>
    </location>
</feature>
<feature type="compositionally biased region" description="Polar residues" evidence="1">
    <location>
        <begin position="12"/>
        <end position="25"/>
    </location>
</feature>
<feature type="compositionally biased region" description="Basic and acidic residues" evidence="1">
    <location>
        <begin position="1259"/>
        <end position="1270"/>
    </location>
</feature>
<feature type="compositionally biased region" description="Acidic residues" evidence="1">
    <location>
        <begin position="963"/>
        <end position="984"/>
    </location>
</feature>